<keyword evidence="6 11" id="KW-0418">Kinase</keyword>
<dbReference type="InterPro" id="IPR036097">
    <property type="entry name" value="HisK_dim/P_sf"/>
</dbReference>
<dbReference type="Proteomes" id="UP000477739">
    <property type="component" value="Unassembled WGS sequence"/>
</dbReference>
<proteinExistence type="predicted"/>
<dbReference type="AlphaFoldDB" id="A0A6L6ILH4"/>
<dbReference type="PROSITE" id="PS50109">
    <property type="entry name" value="HIS_KIN"/>
    <property type="match status" value="1"/>
</dbReference>
<dbReference type="Gene3D" id="1.10.287.130">
    <property type="match status" value="1"/>
</dbReference>
<feature type="domain" description="Histidine kinase" evidence="10">
    <location>
        <begin position="286"/>
        <end position="498"/>
    </location>
</feature>
<evidence type="ECO:0000256" key="7">
    <source>
        <dbReference type="ARBA" id="ARBA00022840"/>
    </source>
</evidence>
<dbReference type="GO" id="GO:0005524">
    <property type="term" value="F:ATP binding"/>
    <property type="evidence" value="ECO:0007669"/>
    <property type="project" value="UniProtKB-KW"/>
</dbReference>
<keyword evidence="3" id="KW-0597">Phosphoprotein</keyword>
<keyword evidence="9" id="KW-0472">Membrane</keyword>
<feature type="transmembrane region" description="Helical" evidence="9">
    <location>
        <begin position="244"/>
        <end position="267"/>
    </location>
</feature>
<dbReference type="CDD" id="cd00082">
    <property type="entry name" value="HisKA"/>
    <property type="match status" value="1"/>
</dbReference>
<protein>
    <recommendedName>
        <fullName evidence="2">histidine kinase</fullName>
        <ecNumber evidence="2">2.7.13.3</ecNumber>
    </recommendedName>
</protein>
<comment type="caution">
    <text evidence="11">The sequence shown here is derived from an EMBL/GenBank/DDBJ whole genome shotgun (WGS) entry which is preliminary data.</text>
</comment>
<evidence type="ECO:0000313" key="11">
    <source>
        <dbReference type="EMBL" id="MTH47015.1"/>
    </source>
</evidence>
<dbReference type="Pfam" id="PF02518">
    <property type="entry name" value="HATPase_c"/>
    <property type="match status" value="1"/>
</dbReference>
<reference evidence="11 12" key="1">
    <citation type="submission" date="2019-11" db="EMBL/GenBank/DDBJ databases">
        <title>Escherichia alba sp. nov. isolated from the gut of plastic-eating superworms Zophobas atratus.</title>
        <authorList>
            <person name="Yang Y."/>
        </authorList>
    </citation>
    <scope>NUCLEOTIDE SEQUENCE [LARGE SCALE GENOMIC DNA]</scope>
    <source>
        <strain evidence="12">BIT-B35</strain>
    </source>
</reference>
<evidence type="ECO:0000313" key="12">
    <source>
        <dbReference type="Proteomes" id="UP000477739"/>
    </source>
</evidence>
<keyword evidence="9" id="KW-0812">Transmembrane</keyword>
<dbReference type="InterPro" id="IPR050351">
    <property type="entry name" value="BphY/WalK/GraS-like"/>
</dbReference>
<dbReference type="SMART" id="SM00387">
    <property type="entry name" value="HATPase_c"/>
    <property type="match status" value="1"/>
</dbReference>
<keyword evidence="9" id="KW-1133">Transmembrane helix</keyword>
<sequence>MSGSRPFYFIITLLFFVLLAYLGFRTLEHEVLLRRYQTQNLAKAQAARIVVGIENLLQQKAARLHAVSDFISGDNAAALGALKENDGDIIAAFALRKNRLLYPDERRPLSHEERAWARRLAPLVSDPSQLFSHTARAERETPQAGWFITQEGQEPLLIYWRQKGGTFLGFRLSYVQLMMEAGNGVHVEPAEQQIVQIVENGRQLYQSWQGEQHQLTLLHSRTLGYPLTAWQVNVYGTSAPLYHVWLWGSLLIGLLLAAVALLGYSLWREYTRAARQARQQVDFVSQVSHELKTPLTNITLYAGLLREGLDDDQRQEQRYLEVITQEGQRLTRLIQNILSFTRTPKMHLQPVDISRLVAEVAHIFTPALRAKGIDITLTAGENITLCSDRDAIVQIVSNFLSNAEKYAAQGGRIDLTACARAASVEIAVRDYGPGITEKEMKLIFRPFYRVKSSITEGVSGTGIGLTIASQLTRRLQGSINVAAENPGLRFTLILPQGRKDENFDCGR</sequence>
<accession>A0A6L6ILH4</accession>
<organism evidence="11 12">
    <name type="scientific">Intestinirhabdus alba</name>
    <dbReference type="NCBI Taxonomy" id="2899544"/>
    <lineage>
        <taxon>Bacteria</taxon>
        <taxon>Pseudomonadati</taxon>
        <taxon>Pseudomonadota</taxon>
        <taxon>Gammaproteobacteria</taxon>
        <taxon>Enterobacterales</taxon>
        <taxon>Enterobacteriaceae</taxon>
        <taxon>Intestinirhabdus</taxon>
    </lineage>
</organism>
<keyword evidence="8" id="KW-0902">Two-component regulatory system</keyword>
<dbReference type="Pfam" id="PF00512">
    <property type="entry name" value="HisKA"/>
    <property type="match status" value="1"/>
</dbReference>
<dbReference type="SUPFAM" id="SSF55874">
    <property type="entry name" value="ATPase domain of HSP90 chaperone/DNA topoisomerase II/histidine kinase"/>
    <property type="match status" value="1"/>
</dbReference>
<evidence type="ECO:0000256" key="4">
    <source>
        <dbReference type="ARBA" id="ARBA00022679"/>
    </source>
</evidence>
<dbReference type="EMBL" id="WMJZ01000015">
    <property type="protein sequence ID" value="MTH47015.1"/>
    <property type="molecule type" value="Genomic_DNA"/>
</dbReference>
<dbReference type="GO" id="GO:0000155">
    <property type="term" value="F:phosphorelay sensor kinase activity"/>
    <property type="evidence" value="ECO:0007669"/>
    <property type="project" value="InterPro"/>
</dbReference>
<comment type="catalytic activity">
    <reaction evidence="1">
        <text>ATP + protein L-histidine = ADP + protein N-phospho-L-histidine.</text>
        <dbReference type="EC" id="2.7.13.3"/>
    </reaction>
</comment>
<evidence type="ECO:0000259" key="10">
    <source>
        <dbReference type="PROSITE" id="PS50109"/>
    </source>
</evidence>
<evidence type="ECO:0000256" key="6">
    <source>
        <dbReference type="ARBA" id="ARBA00022777"/>
    </source>
</evidence>
<dbReference type="RefSeq" id="WP_155108620.1">
    <property type="nucleotide sequence ID" value="NZ_WMJZ01000015.1"/>
</dbReference>
<evidence type="ECO:0000256" key="5">
    <source>
        <dbReference type="ARBA" id="ARBA00022741"/>
    </source>
</evidence>
<dbReference type="InterPro" id="IPR036890">
    <property type="entry name" value="HATPase_C_sf"/>
</dbReference>
<dbReference type="SUPFAM" id="SSF47384">
    <property type="entry name" value="Homodimeric domain of signal transducing histidine kinase"/>
    <property type="match status" value="1"/>
</dbReference>
<dbReference type="OrthoDB" id="9804645at2"/>
<dbReference type="Gene3D" id="3.30.565.10">
    <property type="entry name" value="Histidine kinase-like ATPase, C-terminal domain"/>
    <property type="match status" value="1"/>
</dbReference>
<dbReference type="EC" id="2.7.13.3" evidence="2"/>
<name>A0A6L6ILH4_9ENTR</name>
<dbReference type="SMART" id="SM00388">
    <property type="entry name" value="HisKA"/>
    <property type="match status" value="1"/>
</dbReference>
<keyword evidence="4" id="KW-0808">Transferase</keyword>
<dbReference type="FunFam" id="1.10.287.130:FF:000001">
    <property type="entry name" value="Two-component sensor histidine kinase"/>
    <property type="match status" value="1"/>
</dbReference>
<dbReference type="InterPro" id="IPR004358">
    <property type="entry name" value="Sig_transdc_His_kin-like_C"/>
</dbReference>
<evidence type="ECO:0000256" key="8">
    <source>
        <dbReference type="ARBA" id="ARBA00023012"/>
    </source>
</evidence>
<evidence type="ECO:0000256" key="3">
    <source>
        <dbReference type="ARBA" id="ARBA00022553"/>
    </source>
</evidence>
<dbReference type="InterPro" id="IPR005467">
    <property type="entry name" value="His_kinase_dom"/>
</dbReference>
<dbReference type="PANTHER" id="PTHR42878">
    <property type="entry name" value="TWO-COMPONENT HISTIDINE KINASE"/>
    <property type="match status" value="1"/>
</dbReference>
<gene>
    <name evidence="11" type="ORF">GJV78_12260</name>
</gene>
<dbReference type="InterPro" id="IPR003594">
    <property type="entry name" value="HATPase_dom"/>
</dbReference>
<dbReference type="PRINTS" id="PR00344">
    <property type="entry name" value="BCTRLSENSOR"/>
</dbReference>
<evidence type="ECO:0000256" key="2">
    <source>
        <dbReference type="ARBA" id="ARBA00012438"/>
    </source>
</evidence>
<dbReference type="CDD" id="cd00075">
    <property type="entry name" value="HATPase"/>
    <property type="match status" value="1"/>
</dbReference>
<keyword evidence="12" id="KW-1185">Reference proteome</keyword>
<evidence type="ECO:0000256" key="9">
    <source>
        <dbReference type="SAM" id="Phobius"/>
    </source>
</evidence>
<dbReference type="InterPro" id="IPR003661">
    <property type="entry name" value="HisK_dim/P_dom"/>
</dbReference>
<keyword evidence="5" id="KW-0547">Nucleotide-binding</keyword>
<dbReference type="GO" id="GO:0007234">
    <property type="term" value="P:osmosensory signaling via phosphorelay pathway"/>
    <property type="evidence" value="ECO:0007669"/>
    <property type="project" value="TreeGrafter"/>
</dbReference>
<dbReference type="PANTHER" id="PTHR42878:SF7">
    <property type="entry name" value="SENSOR HISTIDINE KINASE GLRK"/>
    <property type="match status" value="1"/>
</dbReference>
<feature type="transmembrane region" description="Helical" evidence="9">
    <location>
        <begin position="6"/>
        <end position="24"/>
    </location>
</feature>
<dbReference type="GO" id="GO:0030295">
    <property type="term" value="F:protein kinase activator activity"/>
    <property type="evidence" value="ECO:0007669"/>
    <property type="project" value="TreeGrafter"/>
</dbReference>
<dbReference type="GO" id="GO:0000156">
    <property type="term" value="F:phosphorelay response regulator activity"/>
    <property type="evidence" value="ECO:0007669"/>
    <property type="project" value="TreeGrafter"/>
</dbReference>
<evidence type="ECO:0000256" key="1">
    <source>
        <dbReference type="ARBA" id="ARBA00000085"/>
    </source>
</evidence>
<keyword evidence="7" id="KW-0067">ATP-binding</keyword>